<keyword evidence="4" id="KW-0722">Serine protease inhibitor</keyword>
<evidence type="ECO:0000256" key="4">
    <source>
        <dbReference type="ARBA" id="ARBA00022900"/>
    </source>
</evidence>
<dbReference type="PROSITE" id="PS51465">
    <property type="entry name" value="KAZAL_2"/>
    <property type="match status" value="1"/>
</dbReference>
<dbReference type="Pfam" id="PF00050">
    <property type="entry name" value="Kazal_1"/>
    <property type="match status" value="1"/>
</dbReference>
<dbReference type="InterPro" id="IPR051597">
    <property type="entry name" value="Bifunctional_prot_inhibitor"/>
</dbReference>
<dbReference type="CDD" id="cd01327">
    <property type="entry name" value="KAZAL_PSTI"/>
    <property type="match status" value="1"/>
</dbReference>
<dbReference type="GeneTree" id="ENSGT01100000263630"/>
<evidence type="ECO:0000313" key="7">
    <source>
        <dbReference type="Ensembl" id="ENSHHUP00000005525.1"/>
    </source>
</evidence>
<dbReference type="PRINTS" id="PR00290">
    <property type="entry name" value="KAZALINHBTR"/>
</dbReference>
<dbReference type="Ensembl" id="ENSHHUT00000005703.1">
    <property type="protein sequence ID" value="ENSHHUP00000005525.1"/>
    <property type="gene ID" value="ENSHHUG00000003403.1"/>
</dbReference>
<dbReference type="FunFam" id="3.30.60.30:FF:000031">
    <property type="entry name" value="Serine protease inhibitor Kazal-type 2"/>
    <property type="match status" value="1"/>
</dbReference>
<dbReference type="PANTHER" id="PTHR47729">
    <property type="entry name" value="SERINE PEPTIDASE INHIBITOR, KAZAL TYPE 2, TANDEM DUPLICATE 1-RELATED"/>
    <property type="match status" value="1"/>
</dbReference>
<dbReference type="PANTHER" id="PTHR47729:SF1">
    <property type="entry name" value="OVOMUCOID-LIKE-RELATED"/>
    <property type="match status" value="1"/>
</dbReference>
<dbReference type="Gene3D" id="3.30.60.30">
    <property type="match status" value="1"/>
</dbReference>
<comment type="subcellular location">
    <subcellularLocation>
        <location evidence="1">Secreted</location>
    </subcellularLocation>
</comment>
<dbReference type="SUPFAM" id="SSF100895">
    <property type="entry name" value="Kazal-type serine protease inhibitors"/>
    <property type="match status" value="1"/>
</dbReference>
<dbReference type="GO" id="GO:0005576">
    <property type="term" value="C:extracellular region"/>
    <property type="evidence" value="ECO:0007669"/>
    <property type="project" value="UniProtKB-SubCell"/>
</dbReference>
<dbReference type="InterPro" id="IPR001239">
    <property type="entry name" value="Prot_inh_Kazal-m"/>
</dbReference>
<evidence type="ECO:0000259" key="6">
    <source>
        <dbReference type="PROSITE" id="PS51465"/>
    </source>
</evidence>
<evidence type="ECO:0000256" key="3">
    <source>
        <dbReference type="ARBA" id="ARBA00022690"/>
    </source>
</evidence>
<dbReference type="GO" id="GO:0004867">
    <property type="term" value="F:serine-type endopeptidase inhibitor activity"/>
    <property type="evidence" value="ECO:0007669"/>
    <property type="project" value="UniProtKB-KW"/>
</dbReference>
<organism evidence="7 8">
    <name type="scientific">Hucho hucho</name>
    <name type="common">huchen</name>
    <dbReference type="NCBI Taxonomy" id="62062"/>
    <lineage>
        <taxon>Eukaryota</taxon>
        <taxon>Metazoa</taxon>
        <taxon>Chordata</taxon>
        <taxon>Craniata</taxon>
        <taxon>Vertebrata</taxon>
        <taxon>Euteleostomi</taxon>
        <taxon>Actinopterygii</taxon>
        <taxon>Neopterygii</taxon>
        <taxon>Teleostei</taxon>
        <taxon>Protacanthopterygii</taxon>
        <taxon>Salmoniformes</taxon>
        <taxon>Salmonidae</taxon>
        <taxon>Salmoninae</taxon>
        <taxon>Hucho</taxon>
    </lineage>
</organism>
<dbReference type="STRING" id="62062.ENSHHUP00000005525"/>
<name>A0A4W5K4Y7_9TELE</name>
<protein>
    <recommendedName>
        <fullName evidence="6">Kazal-like domain-containing protein</fullName>
    </recommendedName>
</protein>
<reference evidence="8" key="1">
    <citation type="submission" date="2018-06" db="EMBL/GenBank/DDBJ databases">
        <title>Genome assembly of Danube salmon.</title>
        <authorList>
            <person name="Macqueen D.J."/>
            <person name="Gundappa M.K."/>
        </authorList>
    </citation>
    <scope>NUCLEOTIDE SEQUENCE [LARGE SCALE GENOMIC DNA]</scope>
</reference>
<keyword evidence="5" id="KW-1015">Disulfide bond</keyword>
<reference evidence="7" key="2">
    <citation type="submission" date="2025-08" db="UniProtKB">
        <authorList>
            <consortium name="Ensembl"/>
        </authorList>
    </citation>
    <scope>IDENTIFICATION</scope>
</reference>
<feature type="domain" description="Kazal-like" evidence="6">
    <location>
        <begin position="80"/>
        <end position="134"/>
    </location>
</feature>
<evidence type="ECO:0000313" key="8">
    <source>
        <dbReference type="Proteomes" id="UP000314982"/>
    </source>
</evidence>
<dbReference type="Proteomes" id="UP000314982">
    <property type="component" value="Unassembled WGS sequence"/>
</dbReference>
<keyword evidence="3" id="KW-0646">Protease inhibitor</keyword>
<sequence length="134" mass="15128">MTSFCIFSCGTRSESPRRHHRGKQGSTVCFWGTERLCAVTKHFVLCAPLTVVSHVPFLLHTCILLCLSVYQSPILHNLVFVRQADCSQYNMPMCPRNFEPVCGSDGTSYANECMLCFENMDQKSNVHIRSKGEC</sequence>
<dbReference type="InterPro" id="IPR002350">
    <property type="entry name" value="Kazal_dom"/>
</dbReference>
<dbReference type="SMART" id="SM00280">
    <property type="entry name" value="KAZAL"/>
    <property type="match status" value="1"/>
</dbReference>
<evidence type="ECO:0000256" key="2">
    <source>
        <dbReference type="ARBA" id="ARBA00022525"/>
    </source>
</evidence>
<dbReference type="InterPro" id="IPR036058">
    <property type="entry name" value="Kazal_dom_sf"/>
</dbReference>
<reference evidence="7" key="3">
    <citation type="submission" date="2025-09" db="UniProtKB">
        <authorList>
            <consortium name="Ensembl"/>
        </authorList>
    </citation>
    <scope>IDENTIFICATION</scope>
</reference>
<evidence type="ECO:0000256" key="5">
    <source>
        <dbReference type="ARBA" id="ARBA00023157"/>
    </source>
</evidence>
<keyword evidence="8" id="KW-1185">Reference proteome</keyword>
<evidence type="ECO:0000256" key="1">
    <source>
        <dbReference type="ARBA" id="ARBA00004613"/>
    </source>
</evidence>
<keyword evidence="2" id="KW-0964">Secreted</keyword>
<dbReference type="AlphaFoldDB" id="A0A4W5K4Y7"/>
<dbReference type="PROSITE" id="PS00282">
    <property type="entry name" value="KAZAL_1"/>
    <property type="match status" value="1"/>
</dbReference>
<proteinExistence type="predicted"/>
<accession>A0A4W5K4Y7</accession>